<organism evidence="1 2">
    <name type="scientific">Paenibacillus vini</name>
    <dbReference type="NCBI Taxonomy" id="1476024"/>
    <lineage>
        <taxon>Bacteria</taxon>
        <taxon>Bacillati</taxon>
        <taxon>Bacillota</taxon>
        <taxon>Bacilli</taxon>
        <taxon>Bacillales</taxon>
        <taxon>Paenibacillaceae</taxon>
        <taxon>Paenibacillus</taxon>
    </lineage>
</organism>
<dbReference type="RefSeq" id="WP_213654332.1">
    <property type="nucleotide sequence ID" value="NZ_BOSL01000004.1"/>
</dbReference>
<dbReference type="Proteomes" id="UP000679992">
    <property type="component" value="Unassembled WGS sequence"/>
</dbReference>
<sequence length="425" mass="50727">MNHHHTHFVLKFPQMYGIETLKEVLNSEELININHQFNIVGDLIFFSIYDIDNNSRKYEKSKKVVIRTIGIIEGTYLSVLYDSQTAEYLESISSSIYELERNFRNLIEIKMLREVGPMWKNQYLSTGENTFDRRTGRKDDIFKYLANPLDDYNFKNLSSFVKENIRKNRNDILEKLEIIDKKLDNIKKIRNGGELLEVTEDIVGELNHLKVSLSNTNDLFSEDIYTHIKPDLVEEWNRVYDYRNFWAHNIFLMTETEYSEYHRLSQRINKKITVELTIDTLLDSLNFKEYDGVVRLTISKYENEVVQCEIKIKFCCLGKYFYVSKLESDYLDIYYFFCVLFKKQQSFIEKINSTYFKNPYLSNIFFTQNELFTEWLEQITEEEIQEIVKSLTEEYKFSVKTANQPSEGLVTVNEDHHKFLKKIFS</sequence>
<dbReference type="EMBL" id="BOSL01000004">
    <property type="protein sequence ID" value="GIP52566.1"/>
    <property type="molecule type" value="Genomic_DNA"/>
</dbReference>
<evidence type="ECO:0008006" key="3">
    <source>
        <dbReference type="Google" id="ProtNLM"/>
    </source>
</evidence>
<protein>
    <recommendedName>
        <fullName evidence="3">Apea-like HEPN domain-containing protein</fullName>
    </recommendedName>
</protein>
<evidence type="ECO:0000313" key="2">
    <source>
        <dbReference type="Proteomes" id="UP000679992"/>
    </source>
</evidence>
<comment type="caution">
    <text evidence="1">The sequence shown here is derived from an EMBL/GenBank/DDBJ whole genome shotgun (WGS) entry which is preliminary data.</text>
</comment>
<name>A0ABQ4M9A1_9BACL</name>
<accession>A0ABQ4M9A1</accession>
<proteinExistence type="predicted"/>
<keyword evidence="2" id="KW-1185">Reference proteome</keyword>
<reference evidence="1 2" key="1">
    <citation type="submission" date="2021-03" db="EMBL/GenBank/DDBJ databases">
        <title>Antimicrobial resistance genes in bacteria isolated from Japanese honey, and their potential for conferring macrolide and lincosamide resistance in the American foulbrood pathogen Paenibacillus larvae.</title>
        <authorList>
            <person name="Okamoto M."/>
            <person name="Kumagai M."/>
            <person name="Kanamori H."/>
            <person name="Takamatsu D."/>
        </authorList>
    </citation>
    <scope>NUCLEOTIDE SEQUENCE [LARGE SCALE GENOMIC DNA]</scope>
    <source>
        <strain evidence="1 2">J42TS3</strain>
    </source>
</reference>
<evidence type="ECO:0000313" key="1">
    <source>
        <dbReference type="EMBL" id="GIP52566.1"/>
    </source>
</evidence>
<gene>
    <name evidence="1" type="ORF">J42TS3_16010</name>
</gene>